<dbReference type="EMBL" id="FXTB01000003">
    <property type="protein sequence ID" value="SMO58835.1"/>
    <property type="molecule type" value="Genomic_DNA"/>
</dbReference>
<gene>
    <name evidence="2" type="ORF">SAMN06265379_103146</name>
</gene>
<feature type="binding site" evidence="1">
    <location>
        <position position="129"/>
    </location>
    <ligand>
        <name>a divalent metal cation</name>
        <dbReference type="ChEBI" id="CHEBI:60240"/>
        <label>2</label>
    </ligand>
</feature>
<feature type="binding site" evidence="1">
    <location>
        <position position="71"/>
    </location>
    <ligand>
        <name>a divalent metal cation</name>
        <dbReference type="ChEBI" id="CHEBI:60240"/>
        <label>1</label>
    </ligand>
</feature>
<keyword evidence="1" id="KW-0479">Metal-binding</keyword>
<feature type="binding site" evidence="1">
    <location>
        <position position="105"/>
    </location>
    <ligand>
        <name>a divalent metal cation</name>
        <dbReference type="ChEBI" id="CHEBI:60240"/>
        <label>2</label>
    </ligand>
</feature>
<protein>
    <submittedName>
        <fullName evidence="2">TatD DNase family protein</fullName>
    </submittedName>
</protein>
<dbReference type="GO" id="GO:0016788">
    <property type="term" value="F:hydrolase activity, acting on ester bonds"/>
    <property type="evidence" value="ECO:0007669"/>
    <property type="project" value="InterPro"/>
</dbReference>
<feature type="binding site" evidence="1">
    <location>
        <position position="178"/>
    </location>
    <ligand>
        <name>a divalent metal cation</name>
        <dbReference type="ChEBI" id="CHEBI:60240"/>
        <label>1</label>
    </ligand>
</feature>
<sequence>MYIDSHTHSSTSDADISVLNCYPNANLSNVNHSRLLSCGIHPWHIESSKIQHNLERIEQLCQQQKIAAIGECGLDTNTADIDMQKRVFKQQIALSEQYGLPLIIHSVKTHHHILALKKQLRPRQRWIIHGFHGAVQTAEQLTGKDIFISFGKNLLTHPDKLKKILSQIDLSFVLLETDDEPIGIKKIYAQAAKLLDIELDVLKKKIEVNFKRVFG</sequence>
<dbReference type="OrthoDB" id="664222at2"/>
<dbReference type="InterPro" id="IPR032466">
    <property type="entry name" value="Metal_Hydrolase"/>
</dbReference>
<dbReference type="InterPro" id="IPR001130">
    <property type="entry name" value="TatD-like"/>
</dbReference>
<evidence type="ECO:0000256" key="1">
    <source>
        <dbReference type="PIRSR" id="PIRSR005902-1"/>
    </source>
</evidence>
<accession>A0A521CHK5</accession>
<reference evidence="2 3" key="1">
    <citation type="submission" date="2017-05" db="EMBL/GenBank/DDBJ databases">
        <authorList>
            <person name="Varghese N."/>
            <person name="Submissions S."/>
        </authorList>
    </citation>
    <scope>NUCLEOTIDE SEQUENCE [LARGE SCALE GENOMIC DNA]</scope>
    <source>
        <strain evidence="2 3">DSM 27040</strain>
    </source>
</reference>
<dbReference type="PIRSF" id="PIRSF005902">
    <property type="entry name" value="DNase_TatD"/>
    <property type="match status" value="1"/>
</dbReference>
<organism evidence="2 3">
    <name type="scientific">Saccharicrinis carchari</name>
    <dbReference type="NCBI Taxonomy" id="1168039"/>
    <lineage>
        <taxon>Bacteria</taxon>
        <taxon>Pseudomonadati</taxon>
        <taxon>Bacteroidota</taxon>
        <taxon>Bacteroidia</taxon>
        <taxon>Marinilabiliales</taxon>
        <taxon>Marinilabiliaceae</taxon>
        <taxon>Saccharicrinis</taxon>
    </lineage>
</organism>
<dbReference type="Pfam" id="PF01026">
    <property type="entry name" value="TatD_DNase"/>
    <property type="match status" value="1"/>
</dbReference>
<keyword evidence="3" id="KW-1185">Reference proteome</keyword>
<dbReference type="Gene3D" id="3.20.20.140">
    <property type="entry name" value="Metal-dependent hydrolases"/>
    <property type="match status" value="1"/>
</dbReference>
<evidence type="ECO:0000313" key="3">
    <source>
        <dbReference type="Proteomes" id="UP000319040"/>
    </source>
</evidence>
<proteinExistence type="predicted"/>
<dbReference type="AlphaFoldDB" id="A0A521CHK5"/>
<dbReference type="PANTHER" id="PTHR46124">
    <property type="entry name" value="D-AMINOACYL-TRNA DEACYLASE"/>
    <property type="match status" value="1"/>
</dbReference>
<dbReference type="GO" id="GO:0046872">
    <property type="term" value="F:metal ion binding"/>
    <property type="evidence" value="ECO:0007669"/>
    <property type="project" value="UniProtKB-KW"/>
</dbReference>
<name>A0A521CHK5_SACCC</name>
<dbReference type="RefSeq" id="WP_142532863.1">
    <property type="nucleotide sequence ID" value="NZ_FXTB01000003.1"/>
</dbReference>
<dbReference type="Proteomes" id="UP000319040">
    <property type="component" value="Unassembled WGS sequence"/>
</dbReference>
<dbReference type="SUPFAM" id="SSF51556">
    <property type="entry name" value="Metallo-dependent hydrolases"/>
    <property type="match status" value="1"/>
</dbReference>
<evidence type="ECO:0000313" key="2">
    <source>
        <dbReference type="EMBL" id="SMO58835.1"/>
    </source>
</evidence>
<dbReference type="PANTHER" id="PTHR46124:SF2">
    <property type="entry name" value="D-AMINOACYL-TRNA DEACYLASE"/>
    <property type="match status" value="1"/>
</dbReference>